<dbReference type="PANTHER" id="PTHR43664:SF1">
    <property type="entry name" value="BETA-METHYLMALYL-COA DEHYDRATASE"/>
    <property type="match status" value="1"/>
</dbReference>
<dbReference type="Gene3D" id="3.10.129.10">
    <property type="entry name" value="Hotdog Thioesterase"/>
    <property type="match status" value="1"/>
</dbReference>
<accession>A0A4R6SDE0</accession>
<evidence type="ECO:0000313" key="3">
    <source>
        <dbReference type="EMBL" id="TDP98139.1"/>
    </source>
</evidence>
<organism evidence="3 4">
    <name type="scientific">Labedaea rhizosphaerae</name>
    <dbReference type="NCBI Taxonomy" id="598644"/>
    <lineage>
        <taxon>Bacteria</taxon>
        <taxon>Bacillati</taxon>
        <taxon>Actinomycetota</taxon>
        <taxon>Actinomycetes</taxon>
        <taxon>Pseudonocardiales</taxon>
        <taxon>Pseudonocardiaceae</taxon>
        <taxon>Labedaea</taxon>
    </lineage>
</organism>
<reference evidence="3 4" key="1">
    <citation type="submission" date="2019-03" db="EMBL/GenBank/DDBJ databases">
        <title>Genomic Encyclopedia of Type Strains, Phase IV (KMG-IV): sequencing the most valuable type-strain genomes for metagenomic binning, comparative biology and taxonomic classification.</title>
        <authorList>
            <person name="Goeker M."/>
        </authorList>
    </citation>
    <scope>NUCLEOTIDE SEQUENCE [LARGE SCALE GENOMIC DNA]</scope>
    <source>
        <strain evidence="3 4">DSM 45361</strain>
    </source>
</reference>
<dbReference type="EMBL" id="SNXZ01000003">
    <property type="protein sequence ID" value="TDP98139.1"/>
    <property type="molecule type" value="Genomic_DNA"/>
</dbReference>
<gene>
    <name evidence="3" type="ORF">EV186_1031119</name>
</gene>
<dbReference type="SUPFAM" id="SSF54637">
    <property type="entry name" value="Thioesterase/thiol ester dehydrase-isomerase"/>
    <property type="match status" value="1"/>
</dbReference>
<dbReference type="Pfam" id="PF01575">
    <property type="entry name" value="MaoC_dehydratas"/>
    <property type="match status" value="1"/>
</dbReference>
<dbReference type="InterPro" id="IPR002539">
    <property type="entry name" value="MaoC-like_dom"/>
</dbReference>
<proteinExistence type="inferred from homology"/>
<feature type="domain" description="MaoC-like" evidence="2">
    <location>
        <begin position="28"/>
        <end position="128"/>
    </location>
</feature>
<dbReference type="PANTHER" id="PTHR43664">
    <property type="entry name" value="MONOAMINE OXIDASE-RELATED"/>
    <property type="match status" value="1"/>
</dbReference>
<comment type="similarity">
    <text evidence="1">Belongs to the enoyl-CoA hydratase/isomerase family.</text>
</comment>
<protein>
    <submittedName>
        <fullName evidence="3">Acyl dehydratase</fullName>
    </submittedName>
</protein>
<keyword evidence="4" id="KW-1185">Reference proteome</keyword>
<dbReference type="InterPro" id="IPR052342">
    <property type="entry name" value="MCH/BMMD"/>
</dbReference>
<evidence type="ECO:0000313" key="4">
    <source>
        <dbReference type="Proteomes" id="UP000295444"/>
    </source>
</evidence>
<comment type="caution">
    <text evidence="3">The sequence shown here is derived from an EMBL/GenBank/DDBJ whole genome shotgun (WGS) entry which is preliminary data.</text>
</comment>
<dbReference type="AlphaFoldDB" id="A0A4R6SDE0"/>
<name>A0A4R6SDE0_LABRH</name>
<evidence type="ECO:0000259" key="2">
    <source>
        <dbReference type="Pfam" id="PF01575"/>
    </source>
</evidence>
<evidence type="ECO:0000256" key="1">
    <source>
        <dbReference type="ARBA" id="ARBA00005254"/>
    </source>
</evidence>
<dbReference type="Proteomes" id="UP000295444">
    <property type="component" value="Unassembled WGS sequence"/>
</dbReference>
<sequence>MNALQQRRDRDGRVVSGLWFEDLTEGLVVEHAIRRTVTEADNVLFTTMSMNPAAPHLDAEYAAASEFGRPLVNSMFTAALVVGLSVPELTLGTIIAQLGLDAVVFPAPVFTGDTIRVESEVVQARPSKSRPAAGIVVFEHRAHNQRDELVCRMRRTGLMHRAPEGHA</sequence>
<dbReference type="CDD" id="cd03451">
    <property type="entry name" value="FkbR2"/>
    <property type="match status" value="1"/>
</dbReference>
<dbReference type="RefSeq" id="WP_243754191.1">
    <property type="nucleotide sequence ID" value="NZ_SNXZ01000003.1"/>
</dbReference>
<dbReference type="InterPro" id="IPR029069">
    <property type="entry name" value="HotDog_dom_sf"/>
</dbReference>